<dbReference type="RefSeq" id="WP_311663774.1">
    <property type="nucleotide sequence ID" value="NZ_JAVRHT010000022.1"/>
</dbReference>
<evidence type="ECO:0000256" key="6">
    <source>
        <dbReference type="RuleBase" id="RU366067"/>
    </source>
</evidence>
<comment type="similarity">
    <text evidence="1 6">Belongs to the peptidase S46 family.</text>
</comment>
<dbReference type="SUPFAM" id="SSF50494">
    <property type="entry name" value="Trypsin-like serine proteases"/>
    <property type="match status" value="2"/>
</dbReference>
<sequence length="689" mass="74559">MRPLATLAALLFAWTVAAPPAPAQAPTFDPDTVRAQPLDGGKMWLFEDPPTEYLAETYGFRPDEAWYRRARLASLRMPGCSASFVSPHGLVLTNHHCAQSSVVAVDEGGEGLLDAGFAATELGQERRVPDLYMDQLVAIEDVTAEMSAPVDAAQTDAEREAAFAEAEAAVTARLLADYGVTAPDEDADDYVVQVVALYDGGRYSAYTFRRYRDVRLVMAPEQALGFFGGDYDNFTYPRYAADFAFFRIYGDDGQPLESPEFFPLSQEGVEAGSVVFVIGNPGSTARGLTVAQLEFLRDVQLATTLDFVDSRAAALQAYLDSGEAPEPDQVRSQIFELSNAQKAFGGRLRGLSDPYIIARRAAAERDFREASPEAAAIIDEQTRLQEEKRDLAAAYRAFPYLYSRTYGSALLQRAQAAAEGNAEAAAVEDRPARLERAYLEAEVDALRGYYQARGEALPTPLQGASAEAVADRLLSTSAAASAAGGVADDDPAVVLVRAVAPDLAAFRSASAGFSAREGDLARRLGRARYVTYGGAVPPDATFSLRFTDGVVTGYPYNGTIAPPLTTLFGMYDRYHSFCTSGRDVARCDWALPENWLEAQGNLDLSTPVNFTSTSDTIGGNSGSPTVNRDGELVGLNFDRTIEGLVRDYLYAPERGRNVMVDTRLVQEALANVYDLDGLLAEIRSGTLRQ</sequence>
<keyword evidence="2 6" id="KW-0031">Aminopeptidase</keyword>
<comment type="function">
    <text evidence="6">Catalyzes the removal of dipeptides from the N-terminus of oligopeptides.</text>
</comment>
<keyword evidence="4 6" id="KW-0732">Signal</keyword>
<evidence type="ECO:0000256" key="4">
    <source>
        <dbReference type="ARBA" id="ARBA00022729"/>
    </source>
</evidence>
<accession>A0ABU3BS81</accession>
<dbReference type="Proteomes" id="UP001267426">
    <property type="component" value="Unassembled WGS sequence"/>
</dbReference>
<dbReference type="PANTHER" id="PTHR38469:SF1">
    <property type="entry name" value="PERIPLASMIC PEPTIDASE SUBFAMILY S1B"/>
    <property type="match status" value="1"/>
</dbReference>
<dbReference type="InterPro" id="IPR019500">
    <property type="entry name" value="Pep_S46"/>
</dbReference>
<evidence type="ECO:0000313" key="7">
    <source>
        <dbReference type="EMBL" id="MDT0632139.1"/>
    </source>
</evidence>
<keyword evidence="8" id="KW-1185">Reference proteome</keyword>
<dbReference type="InterPro" id="IPR009003">
    <property type="entry name" value="Peptidase_S1_PA"/>
</dbReference>
<evidence type="ECO:0000256" key="3">
    <source>
        <dbReference type="ARBA" id="ARBA00022670"/>
    </source>
</evidence>
<dbReference type="EC" id="3.4.14.-" evidence="6"/>
<gene>
    <name evidence="7" type="ORF">RM540_10325</name>
</gene>
<dbReference type="EMBL" id="JAVRHT010000022">
    <property type="protein sequence ID" value="MDT0632139.1"/>
    <property type="molecule type" value="Genomic_DNA"/>
</dbReference>
<evidence type="ECO:0000256" key="1">
    <source>
        <dbReference type="ARBA" id="ARBA00010491"/>
    </source>
</evidence>
<feature type="signal peptide" evidence="6">
    <location>
        <begin position="1"/>
        <end position="23"/>
    </location>
</feature>
<dbReference type="InterPro" id="IPR043504">
    <property type="entry name" value="Peptidase_S1_PA_chymotrypsin"/>
</dbReference>
<keyword evidence="5 6" id="KW-0378">Hydrolase</keyword>
<organism evidence="7 8">
    <name type="scientific">Rubrivirga litoralis</name>
    <dbReference type="NCBI Taxonomy" id="3075598"/>
    <lineage>
        <taxon>Bacteria</taxon>
        <taxon>Pseudomonadati</taxon>
        <taxon>Rhodothermota</taxon>
        <taxon>Rhodothermia</taxon>
        <taxon>Rhodothermales</taxon>
        <taxon>Rubricoccaceae</taxon>
        <taxon>Rubrivirga</taxon>
    </lineage>
</organism>
<protein>
    <recommendedName>
        <fullName evidence="6">Dipeptidyl-peptidase</fullName>
        <ecNumber evidence="6">3.4.14.-</ecNumber>
    </recommendedName>
</protein>
<evidence type="ECO:0000313" key="8">
    <source>
        <dbReference type="Proteomes" id="UP001267426"/>
    </source>
</evidence>
<comment type="caution">
    <text evidence="7">The sequence shown here is derived from an EMBL/GenBank/DDBJ whole genome shotgun (WGS) entry which is preliminary data.</text>
</comment>
<feature type="chain" id="PRO_5044958772" description="Dipeptidyl-peptidase" evidence="6">
    <location>
        <begin position="24"/>
        <end position="689"/>
    </location>
</feature>
<dbReference type="Pfam" id="PF10459">
    <property type="entry name" value="Peptidase_S46"/>
    <property type="match status" value="1"/>
</dbReference>
<evidence type="ECO:0000256" key="5">
    <source>
        <dbReference type="ARBA" id="ARBA00022801"/>
    </source>
</evidence>
<dbReference type="Gene3D" id="2.40.10.10">
    <property type="entry name" value="Trypsin-like serine proteases"/>
    <property type="match status" value="1"/>
</dbReference>
<evidence type="ECO:0000256" key="2">
    <source>
        <dbReference type="ARBA" id="ARBA00022438"/>
    </source>
</evidence>
<name>A0ABU3BS81_9BACT</name>
<proteinExistence type="inferred from homology"/>
<keyword evidence="3 6" id="KW-0645">Protease</keyword>
<dbReference type="PANTHER" id="PTHR38469">
    <property type="entry name" value="PERIPLASMIC PEPTIDASE SUBFAMILY S1B"/>
    <property type="match status" value="1"/>
</dbReference>
<keyword evidence="6" id="KW-0720">Serine protease</keyword>
<reference evidence="7 8" key="1">
    <citation type="submission" date="2023-09" db="EMBL/GenBank/DDBJ databases">
        <authorList>
            <person name="Rey-Velasco X."/>
        </authorList>
    </citation>
    <scope>NUCLEOTIDE SEQUENCE [LARGE SCALE GENOMIC DNA]</scope>
    <source>
        <strain evidence="7 8">F394</strain>
    </source>
</reference>